<organism evidence="3 4">
    <name type="scientific">Euhalothece natronophila Z-M001</name>
    <dbReference type="NCBI Taxonomy" id="522448"/>
    <lineage>
        <taxon>Bacteria</taxon>
        <taxon>Bacillati</taxon>
        <taxon>Cyanobacteriota</taxon>
        <taxon>Cyanophyceae</taxon>
        <taxon>Oscillatoriophycideae</taxon>
        <taxon>Chroococcales</taxon>
        <taxon>Halothecacae</taxon>
        <taxon>Halothece cluster</taxon>
        <taxon>Euhalothece</taxon>
    </lineage>
</organism>
<dbReference type="OrthoDB" id="5767335at2"/>
<dbReference type="EMBL" id="CP042326">
    <property type="protein sequence ID" value="QDZ39813.1"/>
    <property type="molecule type" value="Genomic_DNA"/>
</dbReference>
<evidence type="ECO:0000313" key="4">
    <source>
        <dbReference type="Proteomes" id="UP000318453"/>
    </source>
</evidence>
<reference evidence="3" key="1">
    <citation type="submission" date="2019-08" db="EMBL/GenBank/DDBJ databases">
        <title>Carotenoids and Carotenoid Binding Proteins in the Halophilic Cyanobacterium Euhalothece sp. ZM00.</title>
        <authorList>
            <person name="Cho S.M."/>
            <person name="Song J.Y."/>
            <person name="Park Y.-I."/>
        </authorList>
    </citation>
    <scope>NUCLEOTIDE SEQUENCE [LARGE SCALE GENOMIC DNA]</scope>
    <source>
        <strain evidence="3">Z-M001</strain>
    </source>
</reference>
<dbReference type="Gene3D" id="1.20.120.330">
    <property type="entry name" value="Nucleotidyltransferases domain 2"/>
    <property type="match status" value="1"/>
</dbReference>
<dbReference type="RefSeq" id="WP_146295410.1">
    <property type="nucleotide sequence ID" value="NZ_CP042326.1"/>
</dbReference>
<dbReference type="Proteomes" id="UP000318453">
    <property type="component" value="Chromosome"/>
</dbReference>
<dbReference type="PANTHER" id="PTHR36565:SF1">
    <property type="entry name" value="UPF0332 PROTEIN TM_1000"/>
    <property type="match status" value="1"/>
</dbReference>
<comment type="similarity">
    <text evidence="1">Belongs to the UPF0332 family.</text>
</comment>
<gene>
    <name evidence="3" type="ORF">FRE64_07585</name>
</gene>
<dbReference type="InterPro" id="IPR052226">
    <property type="entry name" value="UPF0332_toxin"/>
</dbReference>
<dbReference type="Pfam" id="PF05168">
    <property type="entry name" value="HEPN"/>
    <property type="match status" value="1"/>
</dbReference>
<evidence type="ECO:0000256" key="1">
    <source>
        <dbReference type="ARBA" id="ARBA00038248"/>
    </source>
</evidence>
<keyword evidence="4" id="KW-1185">Reference proteome</keyword>
<dbReference type="InterPro" id="IPR007842">
    <property type="entry name" value="HEPN_dom"/>
</dbReference>
<protein>
    <submittedName>
        <fullName evidence="3">HEPN domain-containing protein</fullName>
    </submittedName>
</protein>
<evidence type="ECO:0000259" key="2">
    <source>
        <dbReference type="Pfam" id="PF05168"/>
    </source>
</evidence>
<sequence length="126" mass="14220">MTPEQNQLFQKAQQSLNAAQYLLAGGYYDFAVSRAYYTMFYIASAFLLGDGLTFSKHSGVISAFGREFAKTERVPVKFHRQLKEAQDLRNVGDYGATDLISREEAELQIQRAEAFLVFYSQNANAV</sequence>
<dbReference type="KEGG" id="enn:FRE64_07585"/>
<dbReference type="AlphaFoldDB" id="A0A5B8NKF8"/>
<accession>A0A5B8NKF8</accession>
<proteinExistence type="inferred from homology"/>
<evidence type="ECO:0000313" key="3">
    <source>
        <dbReference type="EMBL" id="QDZ39813.1"/>
    </source>
</evidence>
<name>A0A5B8NKF8_9CHRO</name>
<dbReference type="PANTHER" id="PTHR36565">
    <property type="entry name" value="UPF0332 PROTEIN TM_1000"/>
    <property type="match status" value="1"/>
</dbReference>
<feature type="domain" description="HEPN" evidence="2">
    <location>
        <begin position="7"/>
        <end position="118"/>
    </location>
</feature>